<feature type="signal peptide" evidence="2">
    <location>
        <begin position="1"/>
        <end position="26"/>
    </location>
</feature>
<evidence type="ECO:0008006" key="5">
    <source>
        <dbReference type="Google" id="ProtNLM"/>
    </source>
</evidence>
<sequence length="173" mass="17100">MRVLRRLVVPLAVLVVAACGSEPADGDELASRAASIGVDPDAVYAVSLDGFEPASQSVGVSGDAGFSTAYVSPEGGIAMLTTDPSGGADAGCVVAGDQHECVAVHDGVAVTLSAPVELVDEDTLRAAVDDARPPNAEELDELLPGVDGGTPVERGDLPPSGDGAPLDPEGAAG</sequence>
<dbReference type="PROSITE" id="PS51257">
    <property type="entry name" value="PROKAR_LIPOPROTEIN"/>
    <property type="match status" value="1"/>
</dbReference>
<dbReference type="AlphaFoldDB" id="A0A1H2M6F5"/>
<evidence type="ECO:0000313" key="3">
    <source>
        <dbReference type="EMBL" id="SDU88528.1"/>
    </source>
</evidence>
<name>A0A1H2M6F5_9ACTN</name>
<reference evidence="4" key="1">
    <citation type="submission" date="2016-10" db="EMBL/GenBank/DDBJ databases">
        <authorList>
            <person name="Varghese N."/>
            <person name="Submissions S."/>
        </authorList>
    </citation>
    <scope>NUCLEOTIDE SEQUENCE [LARGE SCALE GENOMIC DNA]</scope>
    <source>
        <strain evidence="4">DSM 45079</strain>
    </source>
</reference>
<dbReference type="EMBL" id="LT629791">
    <property type="protein sequence ID" value="SDU88528.1"/>
    <property type="molecule type" value="Genomic_DNA"/>
</dbReference>
<feature type="chain" id="PRO_5009280039" description="Membrane lipoprotein" evidence="2">
    <location>
        <begin position="27"/>
        <end position="173"/>
    </location>
</feature>
<keyword evidence="4" id="KW-1185">Reference proteome</keyword>
<dbReference type="STRING" id="419479.SAMN04488563_7104"/>
<dbReference type="RefSeq" id="WP_063932552.1">
    <property type="nucleotide sequence ID" value="NZ_KQ061229.1"/>
</dbReference>
<evidence type="ECO:0000256" key="2">
    <source>
        <dbReference type="SAM" id="SignalP"/>
    </source>
</evidence>
<organism evidence="3 4">
    <name type="scientific">Jiangella alkaliphila</name>
    <dbReference type="NCBI Taxonomy" id="419479"/>
    <lineage>
        <taxon>Bacteria</taxon>
        <taxon>Bacillati</taxon>
        <taxon>Actinomycetota</taxon>
        <taxon>Actinomycetes</taxon>
        <taxon>Jiangellales</taxon>
        <taxon>Jiangellaceae</taxon>
        <taxon>Jiangella</taxon>
    </lineage>
</organism>
<proteinExistence type="predicted"/>
<keyword evidence="2" id="KW-0732">Signal</keyword>
<protein>
    <recommendedName>
        <fullName evidence="5">Membrane lipoprotein</fullName>
    </recommendedName>
</protein>
<gene>
    <name evidence="3" type="ORF">SAMN04488563_7104</name>
</gene>
<evidence type="ECO:0000256" key="1">
    <source>
        <dbReference type="SAM" id="MobiDB-lite"/>
    </source>
</evidence>
<feature type="region of interest" description="Disordered" evidence="1">
    <location>
        <begin position="128"/>
        <end position="173"/>
    </location>
</feature>
<dbReference type="Proteomes" id="UP000182977">
    <property type="component" value="Chromosome I"/>
</dbReference>
<evidence type="ECO:0000313" key="4">
    <source>
        <dbReference type="Proteomes" id="UP000182977"/>
    </source>
</evidence>
<accession>A0A1H2M6F5</accession>